<feature type="region of interest" description="Disordered" evidence="1">
    <location>
        <begin position="108"/>
        <end position="141"/>
    </location>
</feature>
<dbReference type="AlphaFoldDB" id="A0A7T7ZY39"/>
<dbReference type="InterPro" id="IPR024510">
    <property type="entry name" value="DUF2589"/>
</dbReference>
<dbReference type="GeneID" id="93133694"/>
<feature type="compositionally biased region" description="Polar residues" evidence="1">
    <location>
        <begin position="108"/>
        <end position="117"/>
    </location>
</feature>
<protein>
    <submittedName>
        <fullName evidence="2">DUF2589 domain-containing protein</fullName>
    </submittedName>
</protein>
<reference evidence="2 3" key="1">
    <citation type="submission" date="2020-12" db="EMBL/GenBank/DDBJ databases">
        <title>FDA dAtabase for Regulatory Grade micrObial Sequences (FDA-ARGOS): Supporting development and validation of Infectious Disease Dx tests.</title>
        <authorList>
            <person name="Kerrigan L."/>
            <person name="Long C."/>
            <person name="Tallon L."/>
            <person name="Sadzewicz L."/>
            <person name="Zhao X."/>
            <person name="Boylan J."/>
            <person name="Ott S."/>
            <person name="Bowen H."/>
            <person name="Vavikolanu K."/>
            <person name="Mehta A."/>
            <person name="Aluvathingal J."/>
            <person name="Nadendla S."/>
            <person name="Yan Y."/>
            <person name="Sichtig H."/>
        </authorList>
    </citation>
    <scope>NUCLEOTIDE SEQUENCE [LARGE SCALE GENOMIC DNA]</scope>
    <source>
        <strain evidence="2 3">FDAARGOS_1031</strain>
    </source>
</reference>
<sequence>MSDPEEYKHNAALIEDLLAAPFIAAANANSKMAQEQVKFLIETCFETHEDSFIPKMVNLIIKKNNPSEDDYLPVETINVGLPLITILPFNSLCVKDINVKFEMEVTSLTPSNNTNETGNEKKMQMRGSISSSKEESNSIQRRNQSKIAVEITGGSIPLPIGLTTLLNFYSHNIHLKS</sequence>
<dbReference type="Pfam" id="PF11655">
    <property type="entry name" value="DUF2589"/>
    <property type="match status" value="1"/>
</dbReference>
<dbReference type="EMBL" id="CP067018">
    <property type="protein sequence ID" value="QQN59411.1"/>
    <property type="molecule type" value="Genomic_DNA"/>
</dbReference>
<evidence type="ECO:0000256" key="1">
    <source>
        <dbReference type="SAM" id="MobiDB-lite"/>
    </source>
</evidence>
<keyword evidence="3" id="KW-1185">Reference proteome</keyword>
<dbReference type="Proteomes" id="UP000595426">
    <property type="component" value="Chromosome"/>
</dbReference>
<accession>A0A7T7ZY39</accession>
<proteinExistence type="predicted"/>
<name>A0A7T7ZY39_9FLAO</name>
<evidence type="ECO:0000313" key="2">
    <source>
        <dbReference type="EMBL" id="QQN59411.1"/>
    </source>
</evidence>
<organism evidence="2 3">
    <name type="scientific">Elizabethkingia bruuniana</name>
    <dbReference type="NCBI Taxonomy" id="1756149"/>
    <lineage>
        <taxon>Bacteria</taxon>
        <taxon>Pseudomonadati</taxon>
        <taxon>Bacteroidota</taxon>
        <taxon>Flavobacteriia</taxon>
        <taxon>Flavobacteriales</taxon>
        <taxon>Weeksellaceae</taxon>
        <taxon>Elizabethkingia</taxon>
    </lineage>
</organism>
<dbReference type="KEGG" id="egm:AYC65_12315"/>
<evidence type="ECO:0000313" key="3">
    <source>
        <dbReference type="Proteomes" id="UP000595426"/>
    </source>
</evidence>
<gene>
    <name evidence="2" type="ORF">I6H88_02165</name>
</gene>
<dbReference type="OrthoDB" id="1260976at2"/>
<dbReference type="RefSeq" id="WP_052114731.1">
    <property type="nucleotide sequence ID" value="NZ_CBCSDR010000001.1"/>
</dbReference>